<dbReference type="InterPro" id="IPR011009">
    <property type="entry name" value="Kinase-like_dom_sf"/>
</dbReference>
<protein>
    <recommendedName>
        <fullName evidence="2">Fungal-type protein kinase domain-containing protein</fullName>
    </recommendedName>
</protein>
<comment type="caution">
    <text evidence="3">The sequence shown here is derived from an EMBL/GenBank/DDBJ whole genome shotgun (WGS) entry which is preliminary data.</text>
</comment>
<evidence type="ECO:0000259" key="2">
    <source>
        <dbReference type="Pfam" id="PF17667"/>
    </source>
</evidence>
<dbReference type="InterPro" id="IPR040976">
    <property type="entry name" value="Pkinase_fungal"/>
</dbReference>
<keyword evidence="4" id="KW-1185">Reference proteome</keyword>
<feature type="compositionally biased region" description="Polar residues" evidence="1">
    <location>
        <begin position="34"/>
        <end position="50"/>
    </location>
</feature>
<dbReference type="PANTHER" id="PTHR38248:SF2">
    <property type="entry name" value="FUNK1 11"/>
    <property type="match status" value="1"/>
</dbReference>
<organism evidence="3 4">
    <name type="scientific">Marasmius crinis-equi</name>
    <dbReference type="NCBI Taxonomy" id="585013"/>
    <lineage>
        <taxon>Eukaryota</taxon>
        <taxon>Fungi</taxon>
        <taxon>Dikarya</taxon>
        <taxon>Basidiomycota</taxon>
        <taxon>Agaricomycotina</taxon>
        <taxon>Agaricomycetes</taxon>
        <taxon>Agaricomycetidae</taxon>
        <taxon>Agaricales</taxon>
        <taxon>Marasmiineae</taxon>
        <taxon>Marasmiaceae</taxon>
        <taxon>Marasmius</taxon>
    </lineage>
</organism>
<dbReference type="PROSITE" id="PS00109">
    <property type="entry name" value="PROTEIN_KINASE_TYR"/>
    <property type="match status" value="1"/>
</dbReference>
<gene>
    <name evidence="3" type="ORF">V5O48_013225</name>
</gene>
<sequence>MPCENSKIISTPGSRSPPVPRRSTRVRRPPEAIYSSTATDRSNSSLGTRPTKTRSEPANCARPTKRRKRGDSEESKEESSDDAAVVAQLSRPKTSPPGTPGTSVKCPQLDNSVQRHRTQTEGSDYRSRKVDDALFINHSSTPMTSLEQMMKAYFSCKDQLHIDELCELLESDLEVIANGRWSSALVLPSPSKASGEEAEVFGFMQRLGTRIMDAFDQLRASHPSLPHRTNEMRINDDSYPMDAMRYRSTKPDGWSEFRESSREPAERGLDWTWLTTAWLMEFTKPEPDSDEDEEDRLVNDLLDNRQNAVWLMHQVMHHDPRRRFIFALTVENTTVRLWFLNRATLVVSHAFDLHEDWKTLVHVLVALQTADRTRLGYDETISLHSHFHGGKAAYNTTVHDTDRNSQLTGTITMYRTLACISDYSADVLTSHPATRVWRVKKVVARNRMVGSERVLKDAWINHDRPPEHIALNEIRERLRETGDPLPVSTANPNKTDHTLKIHRHGVEFDCKDVLPLTKNGLEDTEDIIQDEKAASHPAENASSQCLAVNRDQRIHYRIVFEEVGQPLRALNTFDKLFFGLQGGICGCGAMHDVGFIHRDISVNNILVIERKISTTTCKCAATPPADIAPGKELVPIIIDLEHAVKIDRVPKGRDTRVGTWHFMASEVQRQIWISIFRPADIANEPFALRETPWRQHALHDIESFLWVAVWIIFRFLIPRHDQRTLYRDKYHSLFPSGGLKHILETEILDDAIYHGLPIPYRDFGEALLSWVRSILDCFRLAFRHAYPELQPVKFSQKSPEAVQKSIGYLEELRKAARDSKVLRGEVEHI</sequence>
<accession>A0ABR3F0P2</accession>
<evidence type="ECO:0000256" key="1">
    <source>
        <dbReference type="SAM" id="MobiDB-lite"/>
    </source>
</evidence>
<dbReference type="Gene3D" id="1.10.510.10">
    <property type="entry name" value="Transferase(Phosphotransferase) domain 1"/>
    <property type="match status" value="1"/>
</dbReference>
<dbReference type="SUPFAM" id="SSF56112">
    <property type="entry name" value="Protein kinase-like (PK-like)"/>
    <property type="match status" value="1"/>
</dbReference>
<evidence type="ECO:0000313" key="4">
    <source>
        <dbReference type="Proteomes" id="UP001465976"/>
    </source>
</evidence>
<proteinExistence type="predicted"/>
<reference evidence="3 4" key="1">
    <citation type="submission" date="2024-02" db="EMBL/GenBank/DDBJ databases">
        <title>A draft genome for the cacao thread blight pathogen Marasmius crinis-equi.</title>
        <authorList>
            <person name="Cohen S.P."/>
            <person name="Baruah I.K."/>
            <person name="Amoako-Attah I."/>
            <person name="Bukari Y."/>
            <person name="Meinhardt L.W."/>
            <person name="Bailey B.A."/>
        </authorList>
    </citation>
    <scope>NUCLEOTIDE SEQUENCE [LARGE SCALE GENOMIC DNA]</scope>
    <source>
        <strain evidence="3 4">GH-76</strain>
    </source>
</reference>
<dbReference type="Pfam" id="PF17667">
    <property type="entry name" value="Pkinase_fungal"/>
    <property type="match status" value="1"/>
</dbReference>
<dbReference type="EMBL" id="JBAHYK010001265">
    <property type="protein sequence ID" value="KAL0568755.1"/>
    <property type="molecule type" value="Genomic_DNA"/>
</dbReference>
<feature type="region of interest" description="Disordered" evidence="1">
    <location>
        <begin position="1"/>
        <end position="125"/>
    </location>
</feature>
<evidence type="ECO:0000313" key="3">
    <source>
        <dbReference type="EMBL" id="KAL0568755.1"/>
    </source>
</evidence>
<name>A0ABR3F0P2_9AGAR</name>
<feature type="domain" description="Fungal-type protein kinase" evidence="2">
    <location>
        <begin position="305"/>
        <end position="712"/>
    </location>
</feature>
<dbReference type="InterPro" id="IPR008266">
    <property type="entry name" value="Tyr_kinase_AS"/>
</dbReference>
<dbReference type="PANTHER" id="PTHR38248">
    <property type="entry name" value="FUNK1 6"/>
    <property type="match status" value="1"/>
</dbReference>
<dbReference type="Proteomes" id="UP001465976">
    <property type="component" value="Unassembled WGS sequence"/>
</dbReference>